<dbReference type="NCBIfam" id="NF038126">
    <property type="entry name" value="PEP_CTERM_FxDxF"/>
    <property type="match status" value="1"/>
</dbReference>
<sequence>MKKMLQAAAVSAALIFATVGASAATTIGLTGSGNSYTGSFTVTHSADFTDEYIFTPTFPSTLVTASLITIGITASENIDFTSVWLNGIELTKTSGAAGLEIAYTAAPTALTGPITLTVNGKSGDNATYSGTFNLTVVPEPESYALMLAGLGVVGYISRRKRKANLTA</sequence>
<feature type="chain" id="PRO_5031441778" evidence="1">
    <location>
        <begin position="24"/>
        <end position="167"/>
    </location>
</feature>
<dbReference type="AlphaFoldDB" id="A0A7X4KIE0"/>
<dbReference type="NCBIfam" id="TIGR02595">
    <property type="entry name" value="PEP_CTERM"/>
    <property type="match status" value="1"/>
</dbReference>
<dbReference type="InterPro" id="IPR013424">
    <property type="entry name" value="Ice-binding_C"/>
</dbReference>
<evidence type="ECO:0000313" key="4">
    <source>
        <dbReference type="Proteomes" id="UP000469734"/>
    </source>
</evidence>
<feature type="signal peptide" evidence="1">
    <location>
        <begin position="1"/>
        <end position="23"/>
    </location>
</feature>
<evidence type="ECO:0000256" key="1">
    <source>
        <dbReference type="SAM" id="SignalP"/>
    </source>
</evidence>
<organism evidence="3 4">
    <name type="scientific">Duganella margarita</name>
    <dbReference type="NCBI Taxonomy" id="2692170"/>
    <lineage>
        <taxon>Bacteria</taxon>
        <taxon>Pseudomonadati</taxon>
        <taxon>Pseudomonadota</taxon>
        <taxon>Betaproteobacteria</taxon>
        <taxon>Burkholderiales</taxon>
        <taxon>Oxalobacteraceae</taxon>
        <taxon>Telluria group</taxon>
        <taxon>Duganella</taxon>
    </lineage>
</organism>
<feature type="domain" description="Ice-binding protein C-terminal" evidence="2">
    <location>
        <begin position="137"/>
        <end position="161"/>
    </location>
</feature>
<gene>
    <name evidence="3" type="ORF">GTP56_18445</name>
</gene>
<dbReference type="Pfam" id="PF07589">
    <property type="entry name" value="PEP-CTERM"/>
    <property type="match status" value="1"/>
</dbReference>
<evidence type="ECO:0000313" key="3">
    <source>
        <dbReference type="EMBL" id="MYM74167.1"/>
    </source>
</evidence>
<dbReference type="RefSeq" id="WP_161051188.1">
    <property type="nucleotide sequence ID" value="NZ_WWCR01000020.1"/>
</dbReference>
<dbReference type="EMBL" id="WWCR01000020">
    <property type="protein sequence ID" value="MYM74167.1"/>
    <property type="molecule type" value="Genomic_DNA"/>
</dbReference>
<comment type="caution">
    <text evidence="3">The sequence shown here is derived from an EMBL/GenBank/DDBJ whole genome shotgun (WGS) entry which is preliminary data.</text>
</comment>
<protein>
    <submittedName>
        <fullName evidence="3">PEP-CTERM sorting domain-containing protein</fullName>
    </submittedName>
</protein>
<name>A0A7X4KIE0_9BURK</name>
<dbReference type="Proteomes" id="UP000469734">
    <property type="component" value="Unassembled WGS sequence"/>
</dbReference>
<accession>A0A7X4KIE0</accession>
<proteinExistence type="predicted"/>
<keyword evidence="1" id="KW-0732">Signal</keyword>
<reference evidence="3 4" key="1">
    <citation type="submission" date="2019-12" db="EMBL/GenBank/DDBJ databases">
        <title>Novel species isolated from a subtropical stream in China.</title>
        <authorList>
            <person name="Lu H."/>
        </authorList>
    </citation>
    <scope>NUCLEOTIDE SEQUENCE [LARGE SCALE GENOMIC DNA]</scope>
    <source>
        <strain evidence="3 4">FT134W</strain>
    </source>
</reference>
<evidence type="ECO:0000259" key="2">
    <source>
        <dbReference type="Pfam" id="PF07589"/>
    </source>
</evidence>